<keyword evidence="2" id="KW-1185">Reference proteome</keyword>
<dbReference type="EMBL" id="FOMT01000003">
    <property type="protein sequence ID" value="SFE49714.1"/>
    <property type="molecule type" value="Genomic_DNA"/>
</dbReference>
<dbReference type="Proteomes" id="UP000198855">
    <property type="component" value="Unassembled WGS sequence"/>
</dbReference>
<organism evidence="1 2">
    <name type="scientific">Paenibacillus catalpae</name>
    <dbReference type="NCBI Taxonomy" id="1045775"/>
    <lineage>
        <taxon>Bacteria</taxon>
        <taxon>Bacillati</taxon>
        <taxon>Bacillota</taxon>
        <taxon>Bacilli</taxon>
        <taxon>Bacillales</taxon>
        <taxon>Paenibacillaceae</taxon>
        <taxon>Paenibacillus</taxon>
    </lineage>
</organism>
<dbReference type="RefSeq" id="WP_091187108.1">
    <property type="nucleotide sequence ID" value="NZ_FOMT01000003.1"/>
</dbReference>
<sequence length="59" mass="6780">MFRSSMKLDEVRVIGRDKAVEQLKFLVVQQIRAAGKEENNYSRSVEENDKDLIVSAIPK</sequence>
<evidence type="ECO:0000313" key="2">
    <source>
        <dbReference type="Proteomes" id="UP000198855"/>
    </source>
</evidence>
<dbReference type="AlphaFoldDB" id="A0A1I2B0M2"/>
<evidence type="ECO:0000313" key="1">
    <source>
        <dbReference type="EMBL" id="SFE49714.1"/>
    </source>
</evidence>
<accession>A0A1I2B0M2</accession>
<protein>
    <submittedName>
        <fullName evidence="1">Uncharacterized protein</fullName>
    </submittedName>
</protein>
<dbReference type="OrthoDB" id="2642112at2"/>
<proteinExistence type="predicted"/>
<reference evidence="2" key="1">
    <citation type="submission" date="2016-10" db="EMBL/GenBank/DDBJ databases">
        <authorList>
            <person name="Varghese N."/>
            <person name="Submissions S."/>
        </authorList>
    </citation>
    <scope>NUCLEOTIDE SEQUENCE [LARGE SCALE GENOMIC DNA]</scope>
    <source>
        <strain evidence="2">CGMCC 1.10784</strain>
    </source>
</reference>
<gene>
    <name evidence="1" type="ORF">SAMN05216378_3328</name>
</gene>
<name>A0A1I2B0M2_9BACL</name>